<protein>
    <submittedName>
        <fullName evidence="2">Uncharacterized protein</fullName>
    </submittedName>
</protein>
<feature type="transmembrane region" description="Helical" evidence="1">
    <location>
        <begin position="12"/>
        <end position="33"/>
    </location>
</feature>
<keyword evidence="1" id="KW-0472">Membrane</keyword>
<dbReference type="Proteomes" id="UP000246073">
    <property type="component" value="Unassembled WGS sequence"/>
</dbReference>
<gene>
    <name evidence="2" type="ORF">OHAE_2358</name>
</gene>
<reference evidence="3" key="1">
    <citation type="submission" date="2017-12" db="EMBL/GenBank/DDBJ databases">
        <authorList>
            <person name="Diaz M."/>
        </authorList>
    </citation>
    <scope>NUCLEOTIDE SEQUENCE [LARGE SCALE GENOMIC DNA]</scope>
    <source>
        <strain evidence="3">FI11154</strain>
    </source>
</reference>
<dbReference type="EMBL" id="OOFM01000005">
    <property type="protein sequence ID" value="SPL66491.1"/>
    <property type="molecule type" value="Genomic_DNA"/>
</dbReference>
<proteinExistence type="predicted"/>
<keyword evidence="1" id="KW-0812">Transmembrane</keyword>
<evidence type="ECO:0000313" key="2">
    <source>
        <dbReference type="EMBL" id="SPL66491.1"/>
    </source>
</evidence>
<accession>A0A2P9HQV8</accession>
<name>A0A2P9HQV8_9HYPH</name>
<sequence length="40" mass="4757">MGRRCAMEYFHYISTLDYILLGFIAVVVVWNVVEHGLRQR</sequence>
<dbReference type="AlphaFoldDB" id="A0A2P9HQV8"/>
<keyword evidence="1" id="KW-1133">Transmembrane helix</keyword>
<evidence type="ECO:0000256" key="1">
    <source>
        <dbReference type="SAM" id="Phobius"/>
    </source>
</evidence>
<evidence type="ECO:0000313" key="3">
    <source>
        <dbReference type="Proteomes" id="UP000246073"/>
    </source>
</evidence>
<organism evidence="2 3">
    <name type="scientific">Ochrobactrum soli</name>
    <dbReference type="NCBI Taxonomy" id="2448455"/>
    <lineage>
        <taxon>Bacteria</taxon>
        <taxon>Pseudomonadati</taxon>
        <taxon>Pseudomonadota</taxon>
        <taxon>Alphaproteobacteria</taxon>
        <taxon>Hyphomicrobiales</taxon>
        <taxon>Brucellaceae</taxon>
        <taxon>Brucella/Ochrobactrum group</taxon>
        <taxon>Ochrobactrum</taxon>
    </lineage>
</organism>